<evidence type="ECO:0000313" key="3">
    <source>
        <dbReference type="EMBL" id="SGZ49334.1"/>
    </source>
</evidence>
<reference evidence="3 4" key="1">
    <citation type="submission" date="2016-10" db="EMBL/GenBank/DDBJ databases">
        <authorList>
            <person name="de Groot N.N."/>
        </authorList>
    </citation>
    <scope>NUCLEOTIDE SEQUENCE [LARGE SCALE GENOMIC DNA]</scope>
    <source>
        <strain evidence="3 4">PYCC 4715</strain>
    </source>
</reference>
<dbReference type="Pfam" id="PF08241">
    <property type="entry name" value="Methyltransf_11"/>
    <property type="match status" value="1"/>
</dbReference>
<dbReference type="EMBL" id="LT635764">
    <property type="protein sequence ID" value="SGZ49334.1"/>
    <property type="molecule type" value="Genomic_DNA"/>
</dbReference>
<dbReference type="InterPro" id="IPR029063">
    <property type="entry name" value="SAM-dependent_MTases_sf"/>
</dbReference>
<name>A0A1L0BD37_9ASCO</name>
<organism evidence="3 4">
    <name type="scientific">Sungouiella intermedia</name>
    <dbReference type="NCBI Taxonomy" id="45354"/>
    <lineage>
        <taxon>Eukaryota</taxon>
        <taxon>Fungi</taxon>
        <taxon>Dikarya</taxon>
        <taxon>Ascomycota</taxon>
        <taxon>Saccharomycotina</taxon>
        <taxon>Pichiomycetes</taxon>
        <taxon>Metschnikowiaceae</taxon>
        <taxon>Sungouiella</taxon>
    </lineage>
</organism>
<dbReference type="AlphaFoldDB" id="A0A1L0BD37"/>
<keyword evidence="1" id="KW-0808">Transferase</keyword>
<sequence>MSHENSIQTNINQFAIIGELYDSKESVQTLTDLFTLSLLDFDVEAPRKLPEDTEQPLTNDQILKLTSQFPDPEALIRKLIHKDTCIVDFACGTGLVLEKIAPYIPQGKFIGVDISEAMLSKFNGRGEKLKSTYPDLIIQSVCGDIMDKQFDASKLEKSADVLLCSLAFHHLHEYKQVAQKLKTLVKPGGWIFIYDFYNEDNELPVSAALAARGVSRHGLSIDEMNDCFKDGCRNVSSAREFKVKLWQEEEFVLSHCCLAITDNLEQYEKKGDLYCVECSVILGVAQVV</sequence>
<evidence type="ECO:0000313" key="4">
    <source>
        <dbReference type="Proteomes" id="UP000182259"/>
    </source>
</evidence>
<dbReference type="PANTHER" id="PTHR43861">
    <property type="entry name" value="TRANS-ACONITATE 2-METHYLTRANSFERASE-RELATED"/>
    <property type="match status" value="1"/>
</dbReference>
<dbReference type="SUPFAM" id="SSF53335">
    <property type="entry name" value="S-adenosyl-L-methionine-dependent methyltransferases"/>
    <property type="match status" value="1"/>
</dbReference>
<evidence type="ECO:0000259" key="2">
    <source>
        <dbReference type="Pfam" id="PF08241"/>
    </source>
</evidence>
<dbReference type="GO" id="GO:0008757">
    <property type="term" value="F:S-adenosylmethionine-dependent methyltransferase activity"/>
    <property type="evidence" value="ECO:0007669"/>
    <property type="project" value="InterPro"/>
</dbReference>
<dbReference type="CDD" id="cd02440">
    <property type="entry name" value="AdoMet_MTases"/>
    <property type="match status" value="1"/>
</dbReference>
<dbReference type="PANTHER" id="PTHR43861:SF3">
    <property type="entry name" value="PUTATIVE (AFU_ORTHOLOGUE AFUA_2G14390)-RELATED"/>
    <property type="match status" value="1"/>
</dbReference>
<accession>A0A1L0BD37</accession>
<protein>
    <submittedName>
        <fullName evidence="3">CIC11C00000003562</fullName>
    </submittedName>
</protein>
<dbReference type="InterPro" id="IPR013216">
    <property type="entry name" value="Methyltransf_11"/>
</dbReference>
<feature type="domain" description="Methyltransferase type 11" evidence="2">
    <location>
        <begin position="87"/>
        <end position="193"/>
    </location>
</feature>
<proteinExistence type="predicted"/>
<dbReference type="Gene3D" id="3.40.50.150">
    <property type="entry name" value="Vaccinia Virus protein VP39"/>
    <property type="match status" value="1"/>
</dbReference>
<gene>
    <name evidence="3" type="ORF">SAMEA4029009_CIC11G00000003562</name>
</gene>
<dbReference type="Proteomes" id="UP000182259">
    <property type="component" value="Chromosome I"/>
</dbReference>
<evidence type="ECO:0000256" key="1">
    <source>
        <dbReference type="ARBA" id="ARBA00022679"/>
    </source>
</evidence>